<protein>
    <submittedName>
        <fullName evidence="2">Uncharacterized protein</fullName>
    </submittedName>
</protein>
<reference evidence="2" key="1">
    <citation type="submission" date="2022-08" db="UniProtKB">
        <authorList>
            <consortium name="EnsemblMetazoa"/>
        </authorList>
    </citation>
    <scope>IDENTIFICATION</scope>
</reference>
<accession>A0A8W7PAG9</accession>
<sequence length="103" mass="11028">MMRAMTIDSPLLQIWDATNSIGSTLGTRFSLCPPLSSSEEMKQKKADNATPAPGTGGIGIIGEYAPRCTTDAHPNGHAWEVMMGSLLSPFVELTERYGGVGNW</sequence>
<organism evidence="2">
    <name type="scientific">Anopheles coluzzii</name>
    <name type="common">African malaria mosquito</name>
    <dbReference type="NCBI Taxonomy" id="1518534"/>
    <lineage>
        <taxon>Eukaryota</taxon>
        <taxon>Metazoa</taxon>
        <taxon>Ecdysozoa</taxon>
        <taxon>Arthropoda</taxon>
        <taxon>Hexapoda</taxon>
        <taxon>Insecta</taxon>
        <taxon>Pterygota</taxon>
        <taxon>Neoptera</taxon>
        <taxon>Endopterygota</taxon>
        <taxon>Diptera</taxon>
        <taxon>Nematocera</taxon>
        <taxon>Culicoidea</taxon>
        <taxon>Culicidae</taxon>
        <taxon>Anophelinae</taxon>
        <taxon>Anopheles</taxon>
    </lineage>
</organism>
<feature type="region of interest" description="Disordered" evidence="1">
    <location>
        <begin position="36"/>
        <end position="57"/>
    </location>
</feature>
<name>A0A8W7PAG9_ANOCL</name>
<dbReference type="Proteomes" id="UP000075882">
    <property type="component" value="Unassembled WGS sequence"/>
</dbReference>
<evidence type="ECO:0000256" key="1">
    <source>
        <dbReference type="SAM" id="MobiDB-lite"/>
    </source>
</evidence>
<dbReference type="AlphaFoldDB" id="A0A8W7PAG9"/>
<evidence type="ECO:0000313" key="2">
    <source>
        <dbReference type="EnsemblMetazoa" id="ACOM028071-PA.1"/>
    </source>
</evidence>
<dbReference type="EnsemblMetazoa" id="ACOM028071-RA">
    <property type="protein sequence ID" value="ACOM028071-PA.1"/>
    <property type="gene ID" value="ACOM028071"/>
</dbReference>
<proteinExistence type="predicted"/>